<reference evidence="2" key="2">
    <citation type="submission" date="2022-03" db="EMBL/GenBank/DDBJ databases">
        <title>Draft title - Genomic analysis of global carrot germplasm unveils the trajectory of domestication and the origin of high carotenoid orange carrot.</title>
        <authorList>
            <person name="Iorizzo M."/>
            <person name="Ellison S."/>
            <person name="Senalik D."/>
            <person name="Macko-Podgorni A."/>
            <person name="Grzebelus D."/>
            <person name="Bostan H."/>
            <person name="Rolling W."/>
            <person name="Curaba J."/>
            <person name="Simon P."/>
        </authorList>
    </citation>
    <scope>NUCLEOTIDE SEQUENCE</scope>
    <source>
        <tissue evidence="2">Leaf</tissue>
    </source>
</reference>
<name>A0AAF0WG22_DAUCS</name>
<feature type="region of interest" description="Disordered" evidence="1">
    <location>
        <begin position="1"/>
        <end position="23"/>
    </location>
</feature>
<evidence type="ECO:0000313" key="3">
    <source>
        <dbReference type="Proteomes" id="UP000077755"/>
    </source>
</evidence>
<dbReference type="EMBL" id="CP093344">
    <property type="protein sequence ID" value="WOG87488.1"/>
    <property type="molecule type" value="Genomic_DNA"/>
</dbReference>
<organism evidence="2 3">
    <name type="scientific">Daucus carota subsp. sativus</name>
    <name type="common">Carrot</name>
    <dbReference type="NCBI Taxonomy" id="79200"/>
    <lineage>
        <taxon>Eukaryota</taxon>
        <taxon>Viridiplantae</taxon>
        <taxon>Streptophyta</taxon>
        <taxon>Embryophyta</taxon>
        <taxon>Tracheophyta</taxon>
        <taxon>Spermatophyta</taxon>
        <taxon>Magnoliopsida</taxon>
        <taxon>eudicotyledons</taxon>
        <taxon>Gunneridae</taxon>
        <taxon>Pentapetalae</taxon>
        <taxon>asterids</taxon>
        <taxon>campanulids</taxon>
        <taxon>Apiales</taxon>
        <taxon>Apiaceae</taxon>
        <taxon>Apioideae</taxon>
        <taxon>Scandiceae</taxon>
        <taxon>Daucinae</taxon>
        <taxon>Daucus</taxon>
        <taxon>Daucus sect. Daucus</taxon>
    </lineage>
</organism>
<dbReference type="AlphaFoldDB" id="A0AAF0WG22"/>
<protein>
    <recommendedName>
        <fullName evidence="4">Metallothionein-like protein</fullName>
    </recommendedName>
</protein>
<gene>
    <name evidence="2" type="ORF">DCAR_0206715</name>
</gene>
<sequence>MSSCGSNCSCGSDCKCGSNGGKKRYSSCCSTYDGAKKSFGEGGNACKCGSSCTCDPCNC</sequence>
<evidence type="ECO:0008006" key="4">
    <source>
        <dbReference type="Google" id="ProtNLM"/>
    </source>
</evidence>
<evidence type="ECO:0000313" key="2">
    <source>
        <dbReference type="EMBL" id="WOG87488.1"/>
    </source>
</evidence>
<accession>A0AAF0WG22</accession>
<reference evidence="2" key="1">
    <citation type="journal article" date="2016" name="Nat. Genet.">
        <title>A high-quality carrot genome assembly provides new insights into carotenoid accumulation and asterid genome evolution.</title>
        <authorList>
            <person name="Iorizzo M."/>
            <person name="Ellison S."/>
            <person name="Senalik D."/>
            <person name="Zeng P."/>
            <person name="Satapoomin P."/>
            <person name="Huang J."/>
            <person name="Bowman M."/>
            <person name="Iovene M."/>
            <person name="Sanseverino W."/>
            <person name="Cavagnaro P."/>
            <person name="Yildiz M."/>
            <person name="Macko-Podgorni A."/>
            <person name="Moranska E."/>
            <person name="Grzebelus E."/>
            <person name="Grzebelus D."/>
            <person name="Ashrafi H."/>
            <person name="Zheng Z."/>
            <person name="Cheng S."/>
            <person name="Spooner D."/>
            <person name="Van Deynze A."/>
            <person name="Simon P."/>
        </authorList>
    </citation>
    <scope>NUCLEOTIDE SEQUENCE</scope>
    <source>
        <tissue evidence="2">Leaf</tissue>
    </source>
</reference>
<feature type="compositionally biased region" description="Low complexity" evidence="1">
    <location>
        <begin position="1"/>
        <end position="17"/>
    </location>
</feature>
<evidence type="ECO:0000256" key="1">
    <source>
        <dbReference type="SAM" id="MobiDB-lite"/>
    </source>
</evidence>
<dbReference type="Proteomes" id="UP000077755">
    <property type="component" value="Chromosome 2"/>
</dbReference>
<keyword evidence="3" id="KW-1185">Reference proteome</keyword>
<proteinExistence type="predicted"/>